<name>A0ABD0XL27_UMBPY</name>
<evidence type="ECO:0000256" key="1">
    <source>
        <dbReference type="ARBA" id="ARBA00004496"/>
    </source>
</evidence>
<evidence type="ECO:0000259" key="4">
    <source>
        <dbReference type="Pfam" id="PF25624"/>
    </source>
</evidence>
<evidence type="ECO:0000256" key="2">
    <source>
        <dbReference type="ARBA" id="ARBA00022490"/>
    </source>
</evidence>
<organism evidence="5 6">
    <name type="scientific">Umbra pygmaea</name>
    <name type="common">Eastern mudminnow</name>
    <dbReference type="NCBI Taxonomy" id="75934"/>
    <lineage>
        <taxon>Eukaryota</taxon>
        <taxon>Metazoa</taxon>
        <taxon>Chordata</taxon>
        <taxon>Craniata</taxon>
        <taxon>Vertebrata</taxon>
        <taxon>Euteleostomi</taxon>
        <taxon>Actinopterygii</taxon>
        <taxon>Neopterygii</taxon>
        <taxon>Teleostei</taxon>
        <taxon>Protacanthopterygii</taxon>
        <taxon>Esociformes</taxon>
        <taxon>Umbridae</taxon>
        <taxon>Umbra</taxon>
    </lineage>
</organism>
<proteinExistence type="predicted"/>
<sequence length="272" mass="31337">MSTVKFGDLVEFQSLLVVSDQRIYFLEVTSDMQGQPCDWLQKRASHLITELRFLEVGLGSQSIHMEFEEGGVAYTLLVRDSARCKRFFSLLTGVVRELATKSDSKLRSISTTRLNPQHHLWPLVCKDMQTDEQDDGQLQFFYLLAFLHEDDSMTPLTVLATRETLYLLNEDHQWSKSLPDPSANENTEPFSGHFTVQESQPISCVSALRLWSSDRCRMDMELYDEIEKQEKMWSLRSDDAELIQGLLVWVRTQWENMFGVKLTTTTAQGPPI</sequence>
<keyword evidence="6" id="KW-1185">Reference proteome</keyword>
<evidence type="ECO:0000259" key="3">
    <source>
        <dbReference type="Pfam" id="PF23142"/>
    </source>
</evidence>
<dbReference type="InterPro" id="IPR057676">
    <property type="entry name" value="PH_S11IP_C"/>
</dbReference>
<evidence type="ECO:0000313" key="6">
    <source>
        <dbReference type="Proteomes" id="UP001557470"/>
    </source>
</evidence>
<keyword evidence="2" id="KW-0963">Cytoplasm</keyword>
<dbReference type="InterPro" id="IPR057288">
    <property type="entry name" value="PH_PLEKHM2"/>
</dbReference>
<dbReference type="Proteomes" id="UP001557470">
    <property type="component" value="Unassembled WGS sequence"/>
</dbReference>
<dbReference type="Pfam" id="PF25624">
    <property type="entry name" value="PH_S11IP_C"/>
    <property type="match status" value="1"/>
</dbReference>
<dbReference type="Pfam" id="PF23142">
    <property type="entry name" value="PH_PLEKHM2"/>
    <property type="match status" value="1"/>
</dbReference>
<feature type="domain" description="STK11-interacting protein C-terminal PH" evidence="4">
    <location>
        <begin position="114"/>
        <end position="266"/>
    </location>
</feature>
<dbReference type="AlphaFoldDB" id="A0ABD0XL27"/>
<protein>
    <submittedName>
        <fullName evidence="5">Uncharacterized protein</fullName>
    </submittedName>
</protein>
<feature type="domain" description="PLEKHM2 PH" evidence="3">
    <location>
        <begin position="11"/>
        <end position="102"/>
    </location>
</feature>
<dbReference type="EMBL" id="JAGEUA010000001">
    <property type="protein sequence ID" value="KAL1022123.1"/>
    <property type="molecule type" value="Genomic_DNA"/>
</dbReference>
<dbReference type="GO" id="GO:0005737">
    <property type="term" value="C:cytoplasm"/>
    <property type="evidence" value="ECO:0007669"/>
    <property type="project" value="UniProtKB-SubCell"/>
</dbReference>
<evidence type="ECO:0000313" key="5">
    <source>
        <dbReference type="EMBL" id="KAL1022123.1"/>
    </source>
</evidence>
<gene>
    <name evidence="5" type="ORF">UPYG_G00022430</name>
</gene>
<accession>A0ABD0XL27</accession>
<comment type="caution">
    <text evidence="5">The sequence shown here is derived from an EMBL/GenBank/DDBJ whole genome shotgun (WGS) entry which is preliminary data.</text>
</comment>
<reference evidence="5 6" key="1">
    <citation type="submission" date="2024-06" db="EMBL/GenBank/DDBJ databases">
        <authorList>
            <person name="Pan Q."/>
            <person name="Wen M."/>
            <person name="Jouanno E."/>
            <person name="Zahm M."/>
            <person name="Klopp C."/>
            <person name="Cabau C."/>
            <person name="Louis A."/>
            <person name="Berthelot C."/>
            <person name="Parey E."/>
            <person name="Roest Crollius H."/>
            <person name="Montfort J."/>
            <person name="Robinson-Rechavi M."/>
            <person name="Bouchez O."/>
            <person name="Lampietro C."/>
            <person name="Lopez Roques C."/>
            <person name="Donnadieu C."/>
            <person name="Postlethwait J."/>
            <person name="Bobe J."/>
            <person name="Verreycken H."/>
            <person name="Guiguen Y."/>
        </authorList>
    </citation>
    <scope>NUCLEOTIDE SEQUENCE [LARGE SCALE GENOMIC DNA]</scope>
    <source>
        <strain evidence="5">Up_M1</strain>
        <tissue evidence="5">Testis</tissue>
    </source>
</reference>
<comment type="subcellular location">
    <subcellularLocation>
        <location evidence="1">Cytoplasm</location>
    </subcellularLocation>
</comment>